<keyword evidence="9 12" id="KW-0501">Molybdenum cofactor biosynthesis</keyword>
<dbReference type="PROSITE" id="PS51918">
    <property type="entry name" value="RADICAL_SAM"/>
    <property type="match status" value="1"/>
</dbReference>
<feature type="binding site" evidence="12">
    <location>
        <position position="192"/>
    </location>
    <ligand>
        <name>S-adenosyl-L-methionine</name>
        <dbReference type="ChEBI" id="CHEBI:59789"/>
    </ligand>
</feature>
<dbReference type="GO" id="GO:0005525">
    <property type="term" value="F:GTP binding"/>
    <property type="evidence" value="ECO:0007669"/>
    <property type="project" value="UniProtKB-UniRule"/>
</dbReference>
<comment type="caution">
    <text evidence="14">The sequence shown here is derived from an EMBL/GenBank/DDBJ whole genome shotgun (WGS) entry which is preliminary data.</text>
</comment>
<dbReference type="InterPro" id="IPR007197">
    <property type="entry name" value="rSAM"/>
</dbReference>
<evidence type="ECO:0000256" key="3">
    <source>
        <dbReference type="ARBA" id="ARBA00022691"/>
    </source>
</evidence>
<dbReference type="EMBL" id="SIYF01000014">
    <property type="protein sequence ID" value="TKK92023.1"/>
    <property type="molecule type" value="Genomic_DNA"/>
</dbReference>
<dbReference type="PROSITE" id="PS01305">
    <property type="entry name" value="MOAA_NIFB_PQQE"/>
    <property type="match status" value="1"/>
</dbReference>
<evidence type="ECO:0000313" key="15">
    <source>
        <dbReference type="Proteomes" id="UP000305511"/>
    </source>
</evidence>
<feature type="binding site" evidence="12">
    <location>
        <position position="30"/>
    </location>
    <ligand>
        <name>[4Fe-4S] cluster</name>
        <dbReference type="ChEBI" id="CHEBI:49883"/>
        <label>1</label>
        <note>4Fe-4S-S-AdoMet</note>
    </ligand>
</feature>
<dbReference type="SMART" id="SM00729">
    <property type="entry name" value="Elp3"/>
    <property type="match status" value="1"/>
</dbReference>
<feature type="binding site" evidence="12">
    <location>
        <position position="121"/>
    </location>
    <ligand>
        <name>S-adenosyl-L-methionine</name>
        <dbReference type="ChEBI" id="CHEBI:59789"/>
    </ligand>
</feature>
<feature type="domain" description="Radical SAM core" evidence="13">
    <location>
        <begin position="7"/>
        <end position="230"/>
    </location>
</feature>
<dbReference type="SFLD" id="SFLDG01067">
    <property type="entry name" value="SPASM/twitch_domain_containing"/>
    <property type="match status" value="1"/>
</dbReference>
<dbReference type="AlphaFoldDB" id="A0A4V5V1V7"/>
<evidence type="ECO:0000256" key="11">
    <source>
        <dbReference type="ARBA" id="ARBA00048697"/>
    </source>
</evidence>
<keyword evidence="3 12" id="KW-0949">S-adenosyl-L-methionine</keyword>
<organism evidence="14 15">
    <name type="scientific">Enterococcus faecalis</name>
    <name type="common">Streptococcus faecalis</name>
    <dbReference type="NCBI Taxonomy" id="1351"/>
    <lineage>
        <taxon>Bacteria</taxon>
        <taxon>Bacillati</taxon>
        <taxon>Bacillota</taxon>
        <taxon>Bacilli</taxon>
        <taxon>Lactobacillales</taxon>
        <taxon>Enterococcaceae</taxon>
        <taxon>Enterococcus</taxon>
    </lineage>
</organism>
<comment type="cofactor">
    <cofactor evidence="12">
        <name>[4Fe-4S] cluster</name>
        <dbReference type="ChEBI" id="CHEBI:49883"/>
    </cofactor>
    <text evidence="12">Binds 2 [4Fe-4S] clusters. Binds 1 [4Fe-4S] cluster coordinated with 3 cysteines and an exchangeable S-adenosyl-L-methionine and 1 [4Fe-4S] cluster coordinated with 3 cysteines and the GTP-derived substrate.</text>
</comment>
<dbReference type="InterPro" id="IPR040064">
    <property type="entry name" value="MoaA-like"/>
</dbReference>
<dbReference type="GO" id="GO:0046872">
    <property type="term" value="F:metal ion binding"/>
    <property type="evidence" value="ECO:0007669"/>
    <property type="project" value="UniProtKB-KW"/>
</dbReference>
<feature type="binding site" evidence="12">
    <location>
        <position position="23"/>
    </location>
    <ligand>
        <name>[4Fe-4S] cluster</name>
        <dbReference type="ChEBI" id="CHEBI:49883"/>
        <label>1</label>
        <note>4Fe-4S-S-AdoMet</note>
    </ligand>
</feature>
<comment type="pathway">
    <text evidence="12">Cofactor biosynthesis; molybdopterin biosynthesis.</text>
</comment>
<evidence type="ECO:0000256" key="2">
    <source>
        <dbReference type="ARBA" id="ARBA00022485"/>
    </source>
</evidence>
<keyword evidence="7 12" id="KW-0411">Iron-sulfur</keyword>
<sequence>MNSMKDAFNREIDYVRLSLTDRCDLRCTYCMPATGLCFLKKEQLLTDDEIIFLLRILAKEGIKKVKLTGGEPLVRPNLLSLIKRIKQISGIEKVTLTTNGMKLAREAQGLKEAGLDGINISLDTLDPEEFREITRVGQLRNVLAGLEQAIDAGLPNIKINTVARKELSEATIVELAEIAKKETVHLRFIEMMPIGLGKAHPGKQQEEVEAILTKHYGTLQPYQKPLGNGPASYYALKDFKGKIGFISALGHCFCETCNRIRITADGHLKTCLHSADGYSLKEALAKEQTAELLGIIKSGIACKPEKHLFLEQQGEQRFMSQIGG</sequence>
<evidence type="ECO:0000256" key="9">
    <source>
        <dbReference type="ARBA" id="ARBA00023150"/>
    </source>
</evidence>
<keyword evidence="2 12" id="KW-0004">4Fe-4S</keyword>
<dbReference type="GO" id="GO:0061798">
    <property type="term" value="F:GTP 3',8'-cyclase activity"/>
    <property type="evidence" value="ECO:0007669"/>
    <property type="project" value="UniProtKB-UniRule"/>
</dbReference>
<dbReference type="SFLD" id="SFLDG01383">
    <property type="entry name" value="cyclic_pyranopterin_phosphate"/>
    <property type="match status" value="1"/>
</dbReference>
<dbReference type="RefSeq" id="WP_002374938.1">
    <property type="nucleotide sequence ID" value="NZ_AP017623.1"/>
</dbReference>
<comment type="catalytic activity">
    <reaction evidence="11 12">
        <text>GTP + AH2 + S-adenosyl-L-methionine = (8S)-3',8-cyclo-7,8-dihydroguanosine 5'-triphosphate + 5'-deoxyadenosine + L-methionine + A + H(+)</text>
        <dbReference type="Rhea" id="RHEA:49576"/>
        <dbReference type="ChEBI" id="CHEBI:13193"/>
        <dbReference type="ChEBI" id="CHEBI:15378"/>
        <dbReference type="ChEBI" id="CHEBI:17319"/>
        <dbReference type="ChEBI" id="CHEBI:17499"/>
        <dbReference type="ChEBI" id="CHEBI:37565"/>
        <dbReference type="ChEBI" id="CHEBI:57844"/>
        <dbReference type="ChEBI" id="CHEBI:59789"/>
        <dbReference type="ChEBI" id="CHEBI:131766"/>
        <dbReference type="EC" id="4.1.99.22"/>
    </reaction>
</comment>
<accession>A0A4V5V1V7</accession>
<keyword evidence="4 12" id="KW-0479">Metal-binding</keyword>
<evidence type="ECO:0000256" key="10">
    <source>
        <dbReference type="ARBA" id="ARBA00023239"/>
    </source>
</evidence>
<evidence type="ECO:0000256" key="8">
    <source>
        <dbReference type="ARBA" id="ARBA00023134"/>
    </source>
</evidence>
<feature type="binding site" evidence="12">
    <location>
        <position position="29"/>
    </location>
    <ligand>
        <name>S-adenosyl-L-methionine</name>
        <dbReference type="ChEBI" id="CHEBI:59789"/>
    </ligand>
</feature>
<keyword evidence="8 12" id="KW-0342">GTP-binding</keyword>
<dbReference type="GO" id="GO:0006777">
    <property type="term" value="P:Mo-molybdopterin cofactor biosynthetic process"/>
    <property type="evidence" value="ECO:0007669"/>
    <property type="project" value="UniProtKB-UniRule"/>
</dbReference>
<reference evidence="14 15" key="1">
    <citation type="submission" date="2019-02" db="EMBL/GenBank/DDBJ databases">
        <title>Bacteria dissemination in different level of health care in South Africa: the effectiveness of infections prevention and control.</title>
        <authorList>
            <person name="Shobo C."/>
            <person name="Amoako D.G."/>
            <person name="Allam M."/>
            <person name="Ismail A."/>
            <person name="Bester L.A."/>
            <person name="Essack S.Y."/>
        </authorList>
    </citation>
    <scope>NUCLEOTIDE SEQUENCE [LARGE SCALE GENOMIC DNA]</scope>
    <source>
        <strain evidence="14 15">2SIL2</strain>
    </source>
</reference>
<comment type="subunit">
    <text evidence="12">Monomer and homodimer.</text>
</comment>
<gene>
    <name evidence="12 14" type="primary">moaA</name>
    <name evidence="14" type="ORF">EY666_00720</name>
</gene>
<feature type="binding site" evidence="12">
    <location>
        <position position="27"/>
    </location>
    <ligand>
        <name>[4Fe-4S] cluster</name>
        <dbReference type="ChEBI" id="CHEBI:49883"/>
        <label>1</label>
        <note>4Fe-4S-S-AdoMet</note>
    </ligand>
</feature>
<dbReference type="NCBIfam" id="TIGR02666">
    <property type="entry name" value="moaA"/>
    <property type="match status" value="1"/>
</dbReference>
<dbReference type="SFLD" id="SFLDG01386">
    <property type="entry name" value="main_SPASM_domain-containing"/>
    <property type="match status" value="1"/>
</dbReference>
<evidence type="ECO:0000313" key="14">
    <source>
        <dbReference type="EMBL" id="TKK92023.1"/>
    </source>
</evidence>
<dbReference type="SFLD" id="SFLDS00029">
    <property type="entry name" value="Radical_SAM"/>
    <property type="match status" value="1"/>
</dbReference>
<dbReference type="CDD" id="cd01335">
    <property type="entry name" value="Radical_SAM"/>
    <property type="match status" value="1"/>
</dbReference>
<evidence type="ECO:0000256" key="6">
    <source>
        <dbReference type="ARBA" id="ARBA00023004"/>
    </source>
</evidence>
<evidence type="ECO:0000256" key="4">
    <source>
        <dbReference type="ARBA" id="ARBA00022723"/>
    </source>
</evidence>
<dbReference type="GO" id="GO:0061799">
    <property type="term" value="F:cyclic pyranopterin monophosphate synthase activity"/>
    <property type="evidence" value="ECO:0007669"/>
    <property type="project" value="TreeGrafter"/>
</dbReference>
<dbReference type="InterPro" id="IPR013785">
    <property type="entry name" value="Aldolase_TIM"/>
</dbReference>
<proteinExistence type="inferred from homology"/>
<comment type="caution">
    <text evidence="12">Lacks conserved residue(s) required for the propagation of feature annotation.</text>
</comment>
<evidence type="ECO:0000259" key="13">
    <source>
        <dbReference type="PROSITE" id="PS51918"/>
    </source>
</evidence>
<evidence type="ECO:0000256" key="5">
    <source>
        <dbReference type="ARBA" id="ARBA00022741"/>
    </source>
</evidence>
<dbReference type="Gene3D" id="3.20.20.70">
    <property type="entry name" value="Aldolase class I"/>
    <property type="match status" value="1"/>
</dbReference>
<protein>
    <recommendedName>
        <fullName evidence="1 12">GTP 3',8-cyclase</fullName>
        <ecNumber evidence="1 12">4.1.99.22</ecNumber>
    </recommendedName>
    <alternativeName>
        <fullName evidence="12">Molybdenum cofactor biosynthesis protein A</fullName>
    </alternativeName>
</protein>
<dbReference type="InterPro" id="IPR050105">
    <property type="entry name" value="MoCo_biosynth_MoaA/MoaC"/>
</dbReference>
<name>A0A4V5V1V7_ENTFL</name>
<dbReference type="GO" id="GO:1904047">
    <property type="term" value="F:S-adenosyl-L-methionine binding"/>
    <property type="evidence" value="ECO:0007669"/>
    <property type="project" value="UniProtKB-UniRule"/>
</dbReference>
<comment type="similarity">
    <text evidence="12">Belongs to the radical SAM superfamily. MoaA family.</text>
</comment>
<dbReference type="InterPro" id="IPR010505">
    <property type="entry name" value="MoaA_twitch"/>
</dbReference>
<dbReference type="HAMAP" id="MF_01225_B">
    <property type="entry name" value="MoaA_B"/>
    <property type="match status" value="1"/>
</dbReference>
<feature type="binding site" evidence="12">
    <location>
        <position position="254"/>
    </location>
    <ligand>
        <name>[4Fe-4S] cluster</name>
        <dbReference type="ChEBI" id="CHEBI:49883"/>
        <label>2</label>
        <note>4Fe-4S-substrate</note>
    </ligand>
</feature>
<dbReference type="CDD" id="cd21117">
    <property type="entry name" value="Twitch_MoaA"/>
    <property type="match status" value="1"/>
</dbReference>
<dbReference type="InterPro" id="IPR013483">
    <property type="entry name" value="MoaA"/>
</dbReference>
<feature type="binding site" evidence="12">
    <location>
        <position position="97"/>
    </location>
    <ligand>
        <name>GTP</name>
        <dbReference type="ChEBI" id="CHEBI:37565"/>
    </ligand>
</feature>
<dbReference type="PANTHER" id="PTHR22960">
    <property type="entry name" value="MOLYBDOPTERIN COFACTOR SYNTHESIS PROTEIN A"/>
    <property type="match status" value="1"/>
</dbReference>
<dbReference type="InterPro" id="IPR000385">
    <property type="entry name" value="MoaA_NifB_PqqE_Fe-S-bd_CS"/>
</dbReference>
<dbReference type="UniPathway" id="UPA00344"/>
<dbReference type="EC" id="4.1.99.22" evidence="1 12"/>
<dbReference type="Pfam" id="PF04055">
    <property type="entry name" value="Radical_SAM"/>
    <property type="match status" value="1"/>
</dbReference>
<keyword evidence="10 12" id="KW-0456">Lyase</keyword>
<comment type="function">
    <text evidence="12">Catalyzes the cyclization of GTP to (8S)-3',8-cyclo-7,8-dihydroguanosine 5'-triphosphate.</text>
</comment>
<evidence type="ECO:0000256" key="1">
    <source>
        <dbReference type="ARBA" id="ARBA00012167"/>
    </source>
</evidence>
<feature type="binding site" evidence="12">
    <location>
        <position position="70"/>
    </location>
    <ligand>
        <name>S-adenosyl-L-methionine</name>
        <dbReference type="ChEBI" id="CHEBI:59789"/>
    </ligand>
</feature>
<evidence type="ECO:0000256" key="7">
    <source>
        <dbReference type="ARBA" id="ARBA00023014"/>
    </source>
</evidence>
<keyword evidence="6 12" id="KW-0408">Iron</keyword>
<keyword evidence="5 12" id="KW-0547">Nucleotide-binding</keyword>
<evidence type="ECO:0000256" key="12">
    <source>
        <dbReference type="HAMAP-Rule" id="MF_01225"/>
    </source>
</evidence>
<feature type="binding site" evidence="12">
    <location>
        <position position="158"/>
    </location>
    <ligand>
        <name>GTP</name>
        <dbReference type="ChEBI" id="CHEBI:37565"/>
    </ligand>
</feature>
<dbReference type="InterPro" id="IPR006638">
    <property type="entry name" value="Elp3/MiaA/NifB-like_rSAM"/>
</dbReference>
<dbReference type="Pfam" id="PF06463">
    <property type="entry name" value="Mob_synth_C"/>
    <property type="match status" value="1"/>
</dbReference>
<feature type="binding site" evidence="12">
    <location>
        <position position="16"/>
    </location>
    <ligand>
        <name>GTP</name>
        <dbReference type="ChEBI" id="CHEBI:37565"/>
    </ligand>
</feature>
<dbReference type="SUPFAM" id="SSF102114">
    <property type="entry name" value="Radical SAM enzymes"/>
    <property type="match status" value="1"/>
</dbReference>
<dbReference type="GO" id="GO:0051539">
    <property type="term" value="F:4 iron, 4 sulfur cluster binding"/>
    <property type="evidence" value="ECO:0007669"/>
    <property type="project" value="UniProtKB-UniRule"/>
</dbReference>
<feature type="binding site" evidence="12">
    <location>
        <begin position="259"/>
        <end position="261"/>
    </location>
    <ligand>
        <name>GTP</name>
        <dbReference type="ChEBI" id="CHEBI:37565"/>
    </ligand>
</feature>
<dbReference type="PANTHER" id="PTHR22960:SF0">
    <property type="entry name" value="MOLYBDENUM COFACTOR BIOSYNTHESIS PROTEIN 1"/>
    <property type="match status" value="1"/>
</dbReference>
<dbReference type="InterPro" id="IPR058240">
    <property type="entry name" value="rSAM_sf"/>
</dbReference>
<dbReference type="Proteomes" id="UP000305511">
    <property type="component" value="Unassembled WGS sequence"/>
</dbReference>
<feature type="binding site" evidence="12">
    <location>
        <position position="271"/>
    </location>
    <ligand>
        <name>[4Fe-4S] cluster</name>
        <dbReference type="ChEBI" id="CHEBI:49883"/>
        <label>2</label>
        <note>4Fe-4S-substrate</note>
    </ligand>
</feature>
<feature type="binding site" evidence="12">
    <location>
        <position position="257"/>
    </location>
    <ligand>
        <name>[4Fe-4S] cluster</name>
        <dbReference type="ChEBI" id="CHEBI:49883"/>
        <label>2</label>
        <note>4Fe-4S-substrate</note>
    </ligand>
</feature>